<dbReference type="InterPro" id="IPR000183">
    <property type="entry name" value="Orn/DAP/Arg_de-COase"/>
</dbReference>
<dbReference type="InterPro" id="IPR002433">
    <property type="entry name" value="Orn_de-COase"/>
</dbReference>
<proteinExistence type="predicted"/>
<dbReference type="GO" id="GO:1902269">
    <property type="term" value="P:positive regulation of polyamine transmembrane transport"/>
    <property type="evidence" value="ECO:0007669"/>
    <property type="project" value="TreeGrafter"/>
</dbReference>
<keyword evidence="3" id="KW-1185">Reference proteome</keyword>
<dbReference type="PANTHER" id="PTHR11482:SF7">
    <property type="entry name" value="ANTIZYME INHIBITOR 1"/>
    <property type="match status" value="1"/>
</dbReference>
<evidence type="ECO:0000313" key="3">
    <source>
        <dbReference type="Proteomes" id="UP001181693"/>
    </source>
</evidence>
<dbReference type="GO" id="GO:0033387">
    <property type="term" value="P:putrescine biosynthetic process from arginine, via ornithine"/>
    <property type="evidence" value="ECO:0007669"/>
    <property type="project" value="TreeGrafter"/>
</dbReference>
<dbReference type="AlphaFoldDB" id="A0AAV3APN9"/>
<dbReference type="InterPro" id="IPR029066">
    <property type="entry name" value="PLP-binding_barrel"/>
</dbReference>
<comment type="caution">
    <text evidence="2">The sequence shown here is derived from an EMBL/GenBank/DDBJ whole genome shotgun (WGS) entry which is preliminary data.</text>
</comment>
<name>A0AAV3APN9_PYXAD</name>
<dbReference type="GO" id="GO:0005737">
    <property type="term" value="C:cytoplasm"/>
    <property type="evidence" value="ECO:0007669"/>
    <property type="project" value="TreeGrafter"/>
</dbReference>
<dbReference type="EMBL" id="DYDO01000005">
    <property type="protein sequence ID" value="DBA24068.1"/>
    <property type="molecule type" value="Genomic_DNA"/>
</dbReference>
<protein>
    <recommendedName>
        <fullName evidence="1">Orn/DAP/Arg decarboxylase 2 N-terminal domain-containing protein</fullName>
    </recommendedName>
</protein>
<dbReference type="InterPro" id="IPR022644">
    <property type="entry name" value="De-COase2_N"/>
</dbReference>
<dbReference type="Proteomes" id="UP001181693">
    <property type="component" value="Unassembled WGS sequence"/>
</dbReference>
<feature type="domain" description="Orn/DAP/Arg decarboxylase 2 N-terminal" evidence="1">
    <location>
        <begin position="45"/>
        <end position="277"/>
    </location>
</feature>
<dbReference type="Gene3D" id="2.40.37.10">
    <property type="entry name" value="Lyase, Ornithine Decarboxylase, Chain A, domain 1"/>
    <property type="match status" value="1"/>
</dbReference>
<dbReference type="PRINTS" id="PR01182">
    <property type="entry name" value="ORNDCRBXLASE"/>
</dbReference>
<sequence length="443" mass="48765">MKGFNEDANYSIGLLDDTTTPKDVINNYIYEHTLAGKNAFFVADLGKIVKKHIEWQNTMGHIKPFYTVKCNSSPAVLELLSALGVGFVCANKNELTTVYDLGISMENVIYTSPCKQVAQIKHAAKLGVNIMTCDNESELKKIARNHPSAKLLLHIATEGICGDGEMNMVFGSTLKNCRHLLECAKECGVQVIGVMFHVSSSTRDPQAYTHALSDARCVFDMAAEFGFKMNLLNIGGFSGNEFQLEELYHAVSPLLSAYFPEESGIRVIAEPGSYYVSSAFTLAVNIIAKKVVEHEQHLSGGKQISTKSAFIYCLNDGVYGSFSSKLSESLNTAPMVHKKYNEDEPLFASTLLGPSYDELDIIVDHCLLPELNVGDWLVFENMGSGTVSEQSAFADFERPSLYNFMSFSDWYEIQDAGLVSDALMRSLCVPCFQFGDDSFSTAA</sequence>
<dbReference type="Pfam" id="PF02784">
    <property type="entry name" value="Orn_Arg_deC_N"/>
    <property type="match status" value="1"/>
</dbReference>
<dbReference type="PRINTS" id="PR01179">
    <property type="entry name" value="ODADCRBXLASE"/>
</dbReference>
<dbReference type="GO" id="GO:0042177">
    <property type="term" value="P:negative regulation of protein catabolic process"/>
    <property type="evidence" value="ECO:0007669"/>
    <property type="project" value="TreeGrafter"/>
</dbReference>
<organism evidence="2 3">
    <name type="scientific">Pyxicephalus adspersus</name>
    <name type="common">African bullfrog</name>
    <dbReference type="NCBI Taxonomy" id="30357"/>
    <lineage>
        <taxon>Eukaryota</taxon>
        <taxon>Metazoa</taxon>
        <taxon>Chordata</taxon>
        <taxon>Craniata</taxon>
        <taxon>Vertebrata</taxon>
        <taxon>Euteleostomi</taxon>
        <taxon>Amphibia</taxon>
        <taxon>Batrachia</taxon>
        <taxon>Anura</taxon>
        <taxon>Neobatrachia</taxon>
        <taxon>Ranoidea</taxon>
        <taxon>Pyxicephalidae</taxon>
        <taxon>Pyxicephalinae</taxon>
        <taxon>Pyxicephalus</taxon>
    </lineage>
</organism>
<dbReference type="FunFam" id="3.20.20.10:FF:000010">
    <property type="entry name" value="Antizyme inhibitor 1"/>
    <property type="match status" value="1"/>
</dbReference>
<dbReference type="InterPro" id="IPR009006">
    <property type="entry name" value="Ala_racemase/Decarboxylase_C"/>
</dbReference>
<dbReference type="GO" id="GO:0042978">
    <property type="term" value="F:ornithine decarboxylase activator activity"/>
    <property type="evidence" value="ECO:0007669"/>
    <property type="project" value="TreeGrafter"/>
</dbReference>
<dbReference type="GO" id="GO:0004586">
    <property type="term" value="F:ornithine decarboxylase activity"/>
    <property type="evidence" value="ECO:0007669"/>
    <property type="project" value="TreeGrafter"/>
</dbReference>
<dbReference type="PANTHER" id="PTHR11482">
    <property type="entry name" value="ARGININE/DIAMINOPIMELATE/ORNITHINE DECARBOXYLASE"/>
    <property type="match status" value="1"/>
</dbReference>
<reference evidence="2" key="1">
    <citation type="thesis" date="2020" institute="ProQuest LLC" country="789 East Eisenhower Parkway, Ann Arbor, MI, USA">
        <title>Comparative Genomics and Chromosome Evolution.</title>
        <authorList>
            <person name="Mudd A.B."/>
        </authorList>
    </citation>
    <scope>NUCLEOTIDE SEQUENCE</scope>
    <source>
        <strain evidence="2">1538</strain>
        <tissue evidence="2">Blood</tissue>
    </source>
</reference>
<evidence type="ECO:0000313" key="2">
    <source>
        <dbReference type="EMBL" id="DBA24068.1"/>
    </source>
</evidence>
<gene>
    <name evidence="2" type="ORF">GDO54_011771</name>
</gene>
<dbReference type="SUPFAM" id="SSF50621">
    <property type="entry name" value="Alanine racemase C-terminal domain-like"/>
    <property type="match status" value="1"/>
</dbReference>
<dbReference type="SUPFAM" id="SSF51419">
    <property type="entry name" value="PLP-binding barrel"/>
    <property type="match status" value="1"/>
</dbReference>
<dbReference type="Gene3D" id="3.20.20.10">
    <property type="entry name" value="Alanine racemase"/>
    <property type="match status" value="1"/>
</dbReference>
<evidence type="ECO:0000259" key="1">
    <source>
        <dbReference type="Pfam" id="PF02784"/>
    </source>
</evidence>
<accession>A0AAV3APN9</accession>